<evidence type="ECO:0000313" key="1">
    <source>
        <dbReference type="EMBL" id="MBX47699.1"/>
    </source>
</evidence>
<accession>A0A2P2NZ80</accession>
<dbReference type="EMBL" id="GGEC01067215">
    <property type="protein sequence ID" value="MBX47699.1"/>
    <property type="molecule type" value="Transcribed_RNA"/>
</dbReference>
<organism evidence="1">
    <name type="scientific">Rhizophora mucronata</name>
    <name type="common">Asiatic mangrove</name>
    <dbReference type="NCBI Taxonomy" id="61149"/>
    <lineage>
        <taxon>Eukaryota</taxon>
        <taxon>Viridiplantae</taxon>
        <taxon>Streptophyta</taxon>
        <taxon>Embryophyta</taxon>
        <taxon>Tracheophyta</taxon>
        <taxon>Spermatophyta</taxon>
        <taxon>Magnoliopsida</taxon>
        <taxon>eudicotyledons</taxon>
        <taxon>Gunneridae</taxon>
        <taxon>Pentapetalae</taxon>
        <taxon>rosids</taxon>
        <taxon>fabids</taxon>
        <taxon>Malpighiales</taxon>
        <taxon>Rhizophoraceae</taxon>
        <taxon>Rhizophora</taxon>
    </lineage>
</organism>
<dbReference type="AlphaFoldDB" id="A0A2P2NZ80"/>
<reference evidence="1" key="1">
    <citation type="submission" date="2018-02" db="EMBL/GenBank/DDBJ databases">
        <title>Rhizophora mucronata_Transcriptome.</title>
        <authorList>
            <person name="Meera S.P."/>
            <person name="Sreeshan A."/>
            <person name="Augustine A."/>
        </authorList>
    </citation>
    <scope>NUCLEOTIDE SEQUENCE</scope>
    <source>
        <tissue evidence="1">Leaf</tissue>
    </source>
</reference>
<proteinExistence type="predicted"/>
<name>A0A2P2NZ80_RHIMU</name>
<sequence length="53" mass="6163">MQNWKSLNFPVERSPEPSVFMLRRILCCQAQPFCLMFYDSLQSLANNAAILCH</sequence>
<protein>
    <submittedName>
        <fullName evidence="1">Uncharacterized protein</fullName>
    </submittedName>
</protein>